<dbReference type="EMBL" id="FNXT01000933">
    <property type="protein sequence ID" value="SZX69523.1"/>
    <property type="molecule type" value="Genomic_DNA"/>
</dbReference>
<evidence type="ECO:0000256" key="6">
    <source>
        <dbReference type="ARBA" id="ARBA00023180"/>
    </source>
</evidence>
<protein>
    <recommendedName>
        <fullName evidence="7">Lipase</fullName>
    </recommendedName>
</protein>
<evidence type="ECO:0000256" key="3">
    <source>
        <dbReference type="ARBA" id="ARBA00022801"/>
    </source>
</evidence>
<evidence type="ECO:0000313" key="11">
    <source>
        <dbReference type="Proteomes" id="UP000256970"/>
    </source>
</evidence>
<keyword evidence="11" id="KW-1185">Reference proteome</keyword>
<proteinExistence type="inferred from homology"/>
<organism evidence="10 11">
    <name type="scientific">Tetradesmus obliquus</name>
    <name type="common">Green alga</name>
    <name type="synonym">Acutodesmus obliquus</name>
    <dbReference type="NCBI Taxonomy" id="3088"/>
    <lineage>
        <taxon>Eukaryota</taxon>
        <taxon>Viridiplantae</taxon>
        <taxon>Chlorophyta</taxon>
        <taxon>core chlorophytes</taxon>
        <taxon>Chlorophyceae</taxon>
        <taxon>CS clade</taxon>
        <taxon>Sphaeropleales</taxon>
        <taxon>Scenedesmaceae</taxon>
        <taxon>Tetradesmus</taxon>
    </lineage>
</organism>
<dbReference type="InterPro" id="IPR025483">
    <property type="entry name" value="Lipase_euk"/>
</dbReference>
<evidence type="ECO:0000259" key="9">
    <source>
        <dbReference type="Pfam" id="PF00561"/>
    </source>
</evidence>
<evidence type="ECO:0000256" key="8">
    <source>
        <dbReference type="PIRSR" id="PIRSR000862-1"/>
    </source>
</evidence>
<reference evidence="10 11" key="1">
    <citation type="submission" date="2016-10" db="EMBL/GenBank/DDBJ databases">
        <authorList>
            <person name="Cai Z."/>
        </authorList>
    </citation>
    <scope>NUCLEOTIDE SEQUENCE [LARGE SCALE GENOMIC DNA]</scope>
</reference>
<dbReference type="PIRSF" id="PIRSF000862">
    <property type="entry name" value="Steryl_ester_lip"/>
    <property type="match status" value="1"/>
</dbReference>
<feature type="active site" description="Charge relay system" evidence="8">
    <location>
        <position position="363"/>
    </location>
</feature>
<dbReference type="Pfam" id="PF00561">
    <property type="entry name" value="Abhydrolase_1"/>
    <property type="match status" value="1"/>
</dbReference>
<dbReference type="Proteomes" id="UP000256970">
    <property type="component" value="Unassembled WGS sequence"/>
</dbReference>
<feature type="domain" description="AB hydrolase-1" evidence="9">
    <location>
        <begin position="54"/>
        <end position="369"/>
    </location>
</feature>
<dbReference type="InterPro" id="IPR000073">
    <property type="entry name" value="AB_hydrolase_1"/>
</dbReference>
<keyword evidence="5" id="KW-0443">Lipid metabolism</keyword>
<comment type="similarity">
    <text evidence="1 7">Belongs to the AB hydrolase superfamily. Lipase family.</text>
</comment>
<accession>A0A383VXD7</accession>
<feature type="active site" description="Nucleophile" evidence="8">
    <location>
        <position position="148"/>
    </location>
</feature>
<evidence type="ECO:0000256" key="1">
    <source>
        <dbReference type="ARBA" id="ARBA00010701"/>
    </source>
</evidence>
<gene>
    <name evidence="10" type="ORF">BQ4739_LOCUS9792</name>
</gene>
<dbReference type="PANTHER" id="PTHR11005">
    <property type="entry name" value="LYSOSOMAL ACID LIPASE-RELATED"/>
    <property type="match status" value="1"/>
</dbReference>
<keyword evidence="4 7" id="KW-0442">Lipid degradation</keyword>
<dbReference type="GO" id="GO:0016788">
    <property type="term" value="F:hydrolase activity, acting on ester bonds"/>
    <property type="evidence" value="ECO:0007669"/>
    <property type="project" value="InterPro"/>
</dbReference>
<feature type="active site" description="Charge relay system" evidence="8">
    <location>
        <position position="332"/>
    </location>
</feature>
<dbReference type="InterPro" id="IPR029058">
    <property type="entry name" value="AB_hydrolase_fold"/>
</dbReference>
<dbReference type="AlphaFoldDB" id="A0A383VXD7"/>
<dbReference type="STRING" id="3088.A0A383VXD7"/>
<sequence>MPHGKQQQQEQQRRHAPARHLLSWPWSSRHSSRLQASSSRAAASSAAAGAAMWPVVHLQHGLLGSATDWVLNGPGFSLPFLLADAGYDVWFGNVRGNIFSRNHTSLQLLDPKFWAFSWDEMAARDLPAMLTYALLASGASEVAYVGHSQGTTLGLGFLASHAGSELAARVKVAILLAPVAFVTHVDSIPLLTLAQLNTDQIFTLLGFHEFMPSIEVLARLEGQLCRLQPALCVNILAAICGYNPSNLDQARLPTYVNYTPSGTSVQNMAHWSQAVRQPGEAVMRHYDYGTSCRTLLDTPRPCNQAVYGQLVPPQYNLSAIDNSLVLFTGGQDRLADPRDLQLMLQVLPSRRILLHQHFPDYEHLDFIWGINAAHRVYSSVLEVLGKLHDS</sequence>
<dbReference type="FunFam" id="3.40.50.1820:FF:000057">
    <property type="entry name" value="Lipase"/>
    <property type="match status" value="1"/>
</dbReference>
<evidence type="ECO:0000256" key="2">
    <source>
        <dbReference type="ARBA" id="ARBA00022729"/>
    </source>
</evidence>
<evidence type="ECO:0000256" key="4">
    <source>
        <dbReference type="ARBA" id="ARBA00022963"/>
    </source>
</evidence>
<dbReference type="Gene3D" id="3.40.50.1820">
    <property type="entry name" value="alpha/beta hydrolase"/>
    <property type="match status" value="1"/>
</dbReference>
<keyword evidence="6" id="KW-0325">Glycoprotein</keyword>
<evidence type="ECO:0000256" key="5">
    <source>
        <dbReference type="ARBA" id="ARBA00023098"/>
    </source>
</evidence>
<keyword evidence="2" id="KW-0732">Signal</keyword>
<evidence type="ECO:0000313" key="10">
    <source>
        <dbReference type="EMBL" id="SZX69523.1"/>
    </source>
</evidence>
<dbReference type="SUPFAM" id="SSF53474">
    <property type="entry name" value="alpha/beta-Hydrolases"/>
    <property type="match status" value="1"/>
</dbReference>
<evidence type="ECO:0000256" key="7">
    <source>
        <dbReference type="PIRNR" id="PIRNR000862"/>
    </source>
</evidence>
<name>A0A383VXD7_TETOB</name>
<dbReference type="GO" id="GO:0016042">
    <property type="term" value="P:lipid catabolic process"/>
    <property type="evidence" value="ECO:0007669"/>
    <property type="project" value="UniProtKB-KW"/>
</dbReference>
<keyword evidence="3 7" id="KW-0378">Hydrolase</keyword>